<dbReference type="Pfam" id="PF02737">
    <property type="entry name" value="3HCDH_N"/>
    <property type="match status" value="1"/>
</dbReference>
<gene>
    <name evidence="8" type="ORF">R1Y80_10335</name>
</gene>
<feature type="binding site" evidence="5">
    <location>
        <position position="102"/>
    </location>
    <ligand>
        <name>NAD(+)</name>
        <dbReference type="ChEBI" id="CHEBI:57540"/>
    </ligand>
</feature>
<feature type="site" description="Important for catalytic activity" evidence="4">
    <location>
        <position position="145"/>
    </location>
</feature>
<dbReference type="EMBL" id="CP136798">
    <property type="protein sequence ID" value="XCN14033.1"/>
    <property type="molecule type" value="Genomic_DNA"/>
</dbReference>
<proteinExistence type="inferred from homology"/>
<dbReference type="GO" id="GO:0006631">
    <property type="term" value="P:fatty acid metabolic process"/>
    <property type="evidence" value="ECO:0007669"/>
    <property type="project" value="InterPro"/>
</dbReference>
<evidence type="ECO:0000256" key="1">
    <source>
        <dbReference type="ARBA" id="ARBA00005086"/>
    </source>
</evidence>
<comment type="similarity">
    <text evidence="2">Belongs to the 3-hydroxyacyl-CoA dehydrogenase family.</text>
</comment>
<dbReference type="PIRSF" id="PIRSF000105">
    <property type="entry name" value="HCDH"/>
    <property type="match status" value="1"/>
</dbReference>
<dbReference type="RefSeq" id="WP_100560493.1">
    <property type="nucleotide sequence ID" value="NZ_CP136798.1"/>
</dbReference>
<dbReference type="FunFam" id="3.40.50.720:FF:000009">
    <property type="entry name" value="Fatty oxidation complex, alpha subunit"/>
    <property type="match status" value="1"/>
</dbReference>
<feature type="binding site" evidence="5">
    <location>
        <begin position="14"/>
        <end position="19"/>
    </location>
    <ligand>
        <name>NAD(+)</name>
        <dbReference type="ChEBI" id="CHEBI:57540"/>
    </ligand>
</feature>
<feature type="binding site" evidence="5">
    <location>
        <position position="279"/>
    </location>
    <ligand>
        <name>NAD(+)</name>
        <dbReference type="ChEBI" id="CHEBI:57540"/>
    </ligand>
</feature>
<feature type="domain" description="3-hydroxyacyl-CoA dehydrogenase NAD binding" evidence="7">
    <location>
        <begin position="10"/>
        <end position="188"/>
    </location>
</feature>
<feature type="binding site" evidence="5">
    <location>
        <position position="37"/>
    </location>
    <ligand>
        <name>NAD(+)</name>
        <dbReference type="ChEBI" id="CHEBI:57540"/>
    </ligand>
</feature>
<evidence type="ECO:0000313" key="8">
    <source>
        <dbReference type="EMBL" id="XCN14033.1"/>
    </source>
</evidence>
<evidence type="ECO:0000256" key="3">
    <source>
        <dbReference type="ARBA" id="ARBA00023002"/>
    </source>
</evidence>
<dbReference type="AlphaFoldDB" id="A0AAU8KE36"/>
<accession>A0AAU8KE36</accession>
<evidence type="ECO:0000256" key="4">
    <source>
        <dbReference type="PIRSR" id="PIRSR000105-1"/>
    </source>
</evidence>
<dbReference type="Pfam" id="PF00725">
    <property type="entry name" value="3HCDH"/>
    <property type="match status" value="1"/>
</dbReference>
<dbReference type="GO" id="GO:0070403">
    <property type="term" value="F:NAD+ binding"/>
    <property type="evidence" value="ECO:0007669"/>
    <property type="project" value="InterPro"/>
</dbReference>
<dbReference type="Gene3D" id="1.10.1040.10">
    <property type="entry name" value="N-(1-d-carboxylethyl)-l-norvaline Dehydrogenase, domain 2"/>
    <property type="match status" value="1"/>
</dbReference>
<protein>
    <submittedName>
        <fullName evidence="8">3-hydroxyacyl-CoA dehydrogenase family protein</fullName>
    </submittedName>
</protein>
<organism evidence="8">
    <name type="scientific">Streptomyces sp. JL1001</name>
    <dbReference type="NCBI Taxonomy" id="3078227"/>
    <lineage>
        <taxon>Bacteria</taxon>
        <taxon>Bacillati</taxon>
        <taxon>Actinomycetota</taxon>
        <taxon>Actinomycetes</taxon>
        <taxon>Kitasatosporales</taxon>
        <taxon>Streptomycetaceae</taxon>
        <taxon>Streptomyces</taxon>
    </lineage>
</organism>
<dbReference type="SUPFAM" id="SSF48179">
    <property type="entry name" value="6-phosphogluconate dehydrogenase C-terminal domain-like"/>
    <property type="match status" value="1"/>
</dbReference>
<dbReference type="PANTHER" id="PTHR48075:SF5">
    <property type="entry name" value="3-HYDROXYBUTYRYL-COA DEHYDROGENASE"/>
    <property type="match status" value="1"/>
</dbReference>
<reference evidence="8" key="1">
    <citation type="submission" date="2023-10" db="EMBL/GenBank/DDBJ databases">
        <title>Complete genome sequence of Streptomyces sp. JL1001.</title>
        <authorList>
            <person name="Jiang L."/>
        </authorList>
    </citation>
    <scope>NUCLEOTIDE SEQUENCE</scope>
    <source>
        <strain evidence="8">JL1001</strain>
    </source>
</reference>
<dbReference type="InterPro" id="IPR008927">
    <property type="entry name" value="6-PGluconate_DH-like_C_sf"/>
</dbReference>
<feature type="binding site" evidence="5">
    <location>
        <position position="124"/>
    </location>
    <ligand>
        <name>NAD(+)</name>
        <dbReference type="ChEBI" id="CHEBI:57540"/>
    </ligand>
</feature>
<evidence type="ECO:0000259" key="6">
    <source>
        <dbReference type="Pfam" id="PF00725"/>
    </source>
</evidence>
<keyword evidence="5" id="KW-0520">NAD</keyword>
<dbReference type="InterPro" id="IPR006108">
    <property type="entry name" value="3HC_DH_C"/>
</dbReference>
<dbReference type="GO" id="GO:0016616">
    <property type="term" value="F:oxidoreductase activity, acting on the CH-OH group of donors, NAD or NADP as acceptor"/>
    <property type="evidence" value="ECO:0007669"/>
    <property type="project" value="InterPro"/>
</dbReference>
<sequence>MTETSQIRRVGVLGAGTMGIGGAHAFAAAGLSVVLVDTTDAALDRARDLIAGNARLYGMLDRRLSESTPEEVLSRIEFRTGLDGLADADFVVENVTENWDIKERLYREMDAVAPEHCVFGVNTSAIPITRMASVTGRQDRVVGTHLMNPVPLKKLVEVIQGFHTSPETIEVTRGLFKAIGQDIVVVQDSSGFVTNRVAMLSVNEAILLLQDNVAQAGDIDRLFRQCLGHQMGPLETADLIGLDTVMYSLEVLLDNFNDPKFAPAPLLRKLVAAGRLGRKSGHGFYPYEPASAGNKAGA</sequence>
<dbReference type="PANTHER" id="PTHR48075">
    <property type="entry name" value="3-HYDROXYACYL-COA DEHYDROGENASE FAMILY PROTEIN"/>
    <property type="match status" value="1"/>
</dbReference>
<feature type="domain" description="3-hydroxyacyl-CoA dehydrogenase C-terminal" evidence="6">
    <location>
        <begin position="191"/>
        <end position="287"/>
    </location>
</feature>
<dbReference type="InterPro" id="IPR036291">
    <property type="entry name" value="NAD(P)-bd_dom_sf"/>
</dbReference>
<evidence type="ECO:0000256" key="5">
    <source>
        <dbReference type="PIRSR" id="PIRSR000105-2"/>
    </source>
</evidence>
<feature type="binding site" evidence="5">
    <location>
        <position position="97"/>
    </location>
    <ligand>
        <name>NAD(+)</name>
        <dbReference type="ChEBI" id="CHEBI:57540"/>
    </ligand>
</feature>
<dbReference type="InterPro" id="IPR022694">
    <property type="entry name" value="3-OHacyl-CoA_DH"/>
</dbReference>
<comment type="pathway">
    <text evidence="1">Lipid metabolism; butanoate metabolism.</text>
</comment>
<name>A0AAU8KE36_9ACTN</name>
<evidence type="ECO:0000259" key="7">
    <source>
        <dbReference type="Pfam" id="PF02737"/>
    </source>
</evidence>
<feature type="binding site" evidence="5">
    <location>
        <position position="148"/>
    </location>
    <ligand>
        <name>NAD(+)</name>
        <dbReference type="ChEBI" id="CHEBI:57540"/>
    </ligand>
</feature>
<dbReference type="Gene3D" id="3.40.50.720">
    <property type="entry name" value="NAD(P)-binding Rossmann-like Domain"/>
    <property type="match status" value="1"/>
</dbReference>
<dbReference type="InterPro" id="IPR006176">
    <property type="entry name" value="3-OHacyl-CoA_DH_NAD-bd"/>
</dbReference>
<dbReference type="InterPro" id="IPR013328">
    <property type="entry name" value="6PGD_dom2"/>
</dbReference>
<evidence type="ECO:0000256" key="2">
    <source>
        <dbReference type="ARBA" id="ARBA00009463"/>
    </source>
</evidence>
<dbReference type="SUPFAM" id="SSF51735">
    <property type="entry name" value="NAD(P)-binding Rossmann-fold domains"/>
    <property type="match status" value="1"/>
</dbReference>
<keyword evidence="3" id="KW-0560">Oxidoreductase</keyword>